<accession>A0A9P0ZU82</accession>
<name>A0A9P0ZU82_CUSEU</name>
<comment type="caution">
    <text evidence="1">The sequence shown here is derived from an EMBL/GenBank/DDBJ whole genome shotgun (WGS) entry which is preliminary data.</text>
</comment>
<protein>
    <submittedName>
        <fullName evidence="1">Uncharacterized protein</fullName>
    </submittedName>
</protein>
<evidence type="ECO:0000313" key="1">
    <source>
        <dbReference type="EMBL" id="CAH9115200.1"/>
    </source>
</evidence>
<dbReference type="Proteomes" id="UP001152484">
    <property type="component" value="Unassembled WGS sequence"/>
</dbReference>
<dbReference type="AlphaFoldDB" id="A0A9P0ZU82"/>
<organism evidence="1 2">
    <name type="scientific">Cuscuta europaea</name>
    <name type="common">European dodder</name>
    <dbReference type="NCBI Taxonomy" id="41803"/>
    <lineage>
        <taxon>Eukaryota</taxon>
        <taxon>Viridiplantae</taxon>
        <taxon>Streptophyta</taxon>
        <taxon>Embryophyta</taxon>
        <taxon>Tracheophyta</taxon>
        <taxon>Spermatophyta</taxon>
        <taxon>Magnoliopsida</taxon>
        <taxon>eudicotyledons</taxon>
        <taxon>Gunneridae</taxon>
        <taxon>Pentapetalae</taxon>
        <taxon>asterids</taxon>
        <taxon>lamiids</taxon>
        <taxon>Solanales</taxon>
        <taxon>Convolvulaceae</taxon>
        <taxon>Cuscuteae</taxon>
        <taxon>Cuscuta</taxon>
        <taxon>Cuscuta subgen. Cuscuta</taxon>
    </lineage>
</organism>
<dbReference type="EMBL" id="CAMAPE010000065">
    <property type="protein sequence ID" value="CAH9115200.1"/>
    <property type="molecule type" value="Genomic_DNA"/>
</dbReference>
<evidence type="ECO:0000313" key="2">
    <source>
        <dbReference type="Proteomes" id="UP001152484"/>
    </source>
</evidence>
<proteinExistence type="predicted"/>
<sequence length="169" mass="19173">MKNPHIAFLTTRPHCLEPLILPLSFIFHHLKLHPHLPCWGFPHLVLDFSLPTAAPRTFLVCLQPCITELFLLFHKLHRFMIAVQQPSSSIVLNKFMIHSKNVPSAREKAPPSLCQTFEPWNTIRRGGLFTTPRFMSLSASGKHPIISCQKNNLTLGGNSKPHILVHPIQ</sequence>
<reference evidence="1" key="1">
    <citation type="submission" date="2022-07" db="EMBL/GenBank/DDBJ databases">
        <authorList>
            <person name="Macas J."/>
            <person name="Novak P."/>
            <person name="Neumann P."/>
        </authorList>
    </citation>
    <scope>NUCLEOTIDE SEQUENCE</scope>
</reference>
<gene>
    <name evidence="1" type="ORF">CEURO_LOCUS20720</name>
</gene>
<keyword evidence="2" id="KW-1185">Reference proteome</keyword>